<keyword evidence="1" id="KW-0677">Repeat</keyword>
<dbReference type="InterPro" id="IPR019734">
    <property type="entry name" value="TPR_rpt"/>
</dbReference>
<dbReference type="SUPFAM" id="SSF48452">
    <property type="entry name" value="TPR-like"/>
    <property type="match status" value="1"/>
</dbReference>
<dbReference type="SMART" id="SM00028">
    <property type="entry name" value="TPR"/>
    <property type="match status" value="2"/>
</dbReference>
<dbReference type="Gene3D" id="1.25.40.10">
    <property type="entry name" value="Tetratricopeptide repeat domain"/>
    <property type="match status" value="1"/>
</dbReference>
<sequence length="179" mass="20457">MKRILVTSLVISIPVFFWLRGEAPQPQQPVLSAQTHDGWMQVIQHQLKQDPNQAELWFQLGHGYLNEQDFSSALTCFDYAIRLSPEASANQFAAKATALYFERAQRMTDEVNHLLAKALELDASNVTALTLIANDHFISFRYQEAIDTWTQLLDSQRQDIDRVAVIHSLNQAKAMLDRE</sequence>
<keyword evidence="3" id="KW-0802">TPR repeat</keyword>
<proteinExistence type="predicted"/>
<protein>
    <submittedName>
        <fullName evidence="5">Nitrite reductase</fullName>
    </submittedName>
</protein>
<evidence type="ECO:0000256" key="2">
    <source>
        <dbReference type="ARBA" id="ARBA00022748"/>
    </source>
</evidence>
<dbReference type="InterPro" id="IPR051263">
    <property type="entry name" value="C-type_cytochrome_biogenesis"/>
</dbReference>
<dbReference type="EMBL" id="JXXR01000015">
    <property type="protein sequence ID" value="KJY72016.1"/>
    <property type="molecule type" value="Genomic_DNA"/>
</dbReference>
<name>A0A837G5Y6_9VIBR</name>
<organism evidence="5">
    <name type="scientific">Vibrio coralliilyticus</name>
    <dbReference type="NCBI Taxonomy" id="190893"/>
    <lineage>
        <taxon>Bacteria</taxon>
        <taxon>Pseudomonadati</taxon>
        <taxon>Pseudomonadota</taxon>
        <taxon>Gammaproteobacteria</taxon>
        <taxon>Vibrionales</taxon>
        <taxon>Vibrionaceae</taxon>
        <taxon>Vibrio</taxon>
    </lineage>
</organism>
<evidence type="ECO:0000259" key="4">
    <source>
        <dbReference type="Pfam" id="PF23914"/>
    </source>
</evidence>
<dbReference type="PANTHER" id="PTHR47870:SF1">
    <property type="entry name" value="CYTOCHROME C-TYPE BIOGENESIS PROTEIN CCMH"/>
    <property type="match status" value="1"/>
</dbReference>
<accession>A0A837G5Y6</accession>
<dbReference type="RefSeq" id="WP_045986243.1">
    <property type="nucleotide sequence ID" value="NZ_CP063051.1"/>
</dbReference>
<evidence type="ECO:0000256" key="3">
    <source>
        <dbReference type="ARBA" id="ARBA00022803"/>
    </source>
</evidence>
<dbReference type="AlphaFoldDB" id="A0A837G5Y6"/>
<dbReference type="PROSITE" id="PS50005">
    <property type="entry name" value="TPR"/>
    <property type="match status" value="1"/>
</dbReference>
<evidence type="ECO:0000313" key="5">
    <source>
        <dbReference type="EMBL" id="KJY72016.1"/>
    </source>
</evidence>
<keyword evidence="2" id="KW-0201">Cytochrome c-type biogenesis</keyword>
<feature type="domain" description="Cytochrome c-type biogenesis protein H TPR" evidence="4">
    <location>
        <begin position="29"/>
        <end position="158"/>
    </location>
</feature>
<dbReference type="PANTHER" id="PTHR47870">
    <property type="entry name" value="CYTOCHROME C-TYPE BIOGENESIS PROTEIN CCMH"/>
    <property type="match status" value="1"/>
</dbReference>
<gene>
    <name evidence="5" type="ORF">TW71_13635</name>
</gene>
<dbReference type="GO" id="GO:0017004">
    <property type="term" value="P:cytochrome complex assembly"/>
    <property type="evidence" value="ECO:0007669"/>
    <property type="project" value="UniProtKB-KW"/>
</dbReference>
<dbReference type="PROSITE" id="PS50293">
    <property type="entry name" value="TPR_REGION"/>
    <property type="match status" value="1"/>
</dbReference>
<dbReference type="Pfam" id="PF23914">
    <property type="entry name" value="TPR_CcmH_CycH"/>
    <property type="match status" value="1"/>
</dbReference>
<dbReference type="InterPro" id="IPR056413">
    <property type="entry name" value="TPR_CcmH_CycH"/>
</dbReference>
<evidence type="ECO:0000256" key="1">
    <source>
        <dbReference type="ARBA" id="ARBA00022737"/>
    </source>
</evidence>
<dbReference type="InterPro" id="IPR011990">
    <property type="entry name" value="TPR-like_helical_dom_sf"/>
</dbReference>
<reference evidence="5" key="1">
    <citation type="journal article" date="2015" name="BMC Genomics">
        <title>Genome mining reveals unlocked bioactive potential of marine Gram-negative bacteria.</title>
        <authorList>
            <person name="Machado H."/>
            <person name="Sonnenschein E.C."/>
            <person name="Melchiorsen J."/>
            <person name="Gram L."/>
        </authorList>
    </citation>
    <scope>NUCLEOTIDE SEQUENCE</scope>
    <source>
        <strain evidence="5">S2052</strain>
    </source>
</reference>
<comment type="caution">
    <text evidence="5">The sequence shown here is derived from an EMBL/GenBank/DDBJ whole genome shotgun (WGS) entry which is preliminary data.</text>
</comment>